<dbReference type="AlphaFoldDB" id="A0A5J4U2P1"/>
<gene>
    <name evidence="1" type="ORF">EZS28_040578</name>
</gene>
<protein>
    <recommendedName>
        <fullName evidence="3">Right handed beta helix domain-containing protein</fullName>
    </recommendedName>
</protein>
<dbReference type="Proteomes" id="UP000324800">
    <property type="component" value="Unassembled WGS sequence"/>
</dbReference>
<dbReference type="OrthoDB" id="421972at2759"/>
<comment type="caution">
    <text evidence="1">The sequence shown here is derived from an EMBL/GenBank/DDBJ whole genome shotgun (WGS) entry which is preliminary data.</text>
</comment>
<name>A0A5J4U2P1_9EUKA</name>
<evidence type="ECO:0000313" key="2">
    <source>
        <dbReference type="Proteomes" id="UP000324800"/>
    </source>
</evidence>
<organism evidence="1 2">
    <name type="scientific">Streblomastix strix</name>
    <dbReference type="NCBI Taxonomy" id="222440"/>
    <lineage>
        <taxon>Eukaryota</taxon>
        <taxon>Metamonada</taxon>
        <taxon>Preaxostyla</taxon>
        <taxon>Oxymonadida</taxon>
        <taxon>Streblomastigidae</taxon>
        <taxon>Streblomastix</taxon>
    </lineage>
</organism>
<proteinExistence type="predicted"/>
<reference evidence="1 2" key="1">
    <citation type="submission" date="2019-03" db="EMBL/GenBank/DDBJ databases">
        <title>Single cell metagenomics reveals metabolic interactions within the superorganism composed of flagellate Streblomastix strix and complex community of Bacteroidetes bacteria on its surface.</title>
        <authorList>
            <person name="Treitli S.C."/>
            <person name="Kolisko M."/>
            <person name="Husnik F."/>
            <person name="Keeling P."/>
            <person name="Hampl V."/>
        </authorList>
    </citation>
    <scope>NUCLEOTIDE SEQUENCE [LARGE SCALE GENOMIC DNA]</scope>
    <source>
        <strain evidence="1">ST1C</strain>
    </source>
</reference>
<dbReference type="EMBL" id="SNRW01022342">
    <property type="protein sequence ID" value="KAA6363895.1"/>
    <property type="molecule type" value="Genomic_DNA"/>
</dbReference>
<accession>A0A5J4U2P1</accession>
<evidence type="ECO:0008006" key="3">
    <source>
        <dbReference type="Google" id="ProtNLM"/>
    </source>
</evidence>
<evidence type="ECO:0000313" key="1">
    <source>
        <dbReference type="EMBL" id="KAA6363895.1"/>
    </source>
</evidence>
<sequence>MELQLMHCYKQESVIGGGINSLIQSGGKLTIDRQCEFNQCSSWGGGGGIYADISGMNSLLLQEDGVKFEGCLSDGEGAGGGIYIDIHDQGKCIINKVQLNNCNAYFQGGGICVNGDDNMKQTLNGTQFTNCETEYQGGGMLANINSENSILELIGVIFENCTSIFTGGGLNVEVNLGASLLTSGTCLFKNCSTQILGGGCYVFCTDIGSIFSMTGELEFENCTSMISGGMQLSVSDQSTVDINQVSFKNCSAEYEGGLGVTISYEGVFSISGSASFDNCESNYNAGGFYLEFNGLYNNVQISGQLEFENCTSDIGGGMQFDIYNYTTVDINQIFVKNCLAGKQGGGQFVSIQDGGVFSICGSAFLNCDSQNGGGIFSDINDGTLNCIPPLIIEVQFSNSSSPVIENILPISVKNTQNPPPKI</sequence>
<feature type="non-terminal residue" evidence="1">
    <location>
        <position position="422"/>
    </location>
</feature>